<name>A0A6A4T831_SCOMX</name>
<dbReference type="Proteomes" id="UP000438429">
    <property type="component" value="Unassembled WGS sequence"/>
</dbReference>
<reference evidence="2 3" key="1">
    <citation type="submission" date="2019-06" db="EMBL/GenBank/DDBJ databases">
        <title>Draft genomes of female and male turbot (Scophthalmus maximus).</title>
        <authorList>
            <person name="Xu H."/>
            <person name="Xu X.-W."/>
            <person name="Shao C."/>
            <person name="Chen S."/>
        </authorList>
    </citation>
    <scope>NUCLEOTIDE SEQUENCE [LARGE SCALE GENOMIC DNA]</scope>
    <source>
        <strain evidence="2">Ysfricsl-2016a</strain>
        <tissue evidence="2">Blood</tissue>
    </source>
</reference>
<proteinExistence type="predicted"/>
<protein>
    <submittedName>
        <fullName evidence="2">Uncharacterized protein</fullName>
    </submittedName>
</protein>
<comment type="caution">
    <text evidence="2">The sequence shown here is derived from an EMBL/GenBank/DDBJ whole genome shotgun (WGS) entry which is preliminary data.</text>
</comment>
<sequence>MNKLDDQTVSFLNDIHSFGKEKPPKTLQLPPSPEYVVYTDSELEQARKHYFEMAHTSREGECAMSKELICRLPTEDPTIYLSAPVLVFDGSRCIIAIGTTPITTFGKEDLSEDEQNSVGEKASGDVGSHRPRVPDPFIAARSV</sequence>
<dbReference type="AlphaFoldDB" id="A0A6A4T831"/>
<evidence type="ECO:0000313" key="3">
    <source>
        <dbReference type="Proteomes" id="UP000438429"/>
    </source>
</evidence>
<gene>
    <name evidence="2" type="ORF">F2P81_006009</name>
</gene>
<dbReference type="EMBL" id="VEVO01000005">
    <property type="protein sequence ID" value="KAF0042477.1"/>
    <property type="molecule type" value="Genomic_DNA"/>
</dbReference>
<accession>A0A6A4T831</accession>
<evidence type="ECO:0000313" key="2">
    <source>
        <dbReference type="EMBL" id="KAF0042477.1"/>
    </source>
</evidence>
<feature type="region of interest" description="Disordered" evidence="1">
    <location>
        <begin position="106"/>
        <end position="143"/>
    </location>
</feature>
<evidence type="ECO:0000256" key="1">
    <source>
        <dbReference type="SAM" id="MobiDB-lite"/>
    </source>
</evidence>
<organism evidence="2 3">
    <name type="scientific">Scophthalmus maximus</name>
    <name type="common">Turbot</name>
    <name type="synonym">Psetta maxima</name>
    <dbReference type="NCBI Taxonomy" id="52904"/>
    <lineage>
        <taxon>Eukaryota</taxon>
        <taxon>Metazoa</taxon>
        <taxon>Chordata</taxon>
        <taxon>Craniata</taxon>
        <taxon>Vertebrata</taxon>
        <taxon>Euteleostomi</taxon>
        <taxon>Actinopterygii</taxon>
        <taxon>Neopterygii</taxon>
        <taxon>Teleostei</taxon>
        <taxon>Neoteleostei</taxon>
        <taxon>Acanthomorphata</taxon>
        <taxon>Carangaria</taxon>
        <taxon>Pleuronectiformes</taxon>
        <taxon>Pleuronectoidei</taxon>
        <taxon>Scophthalmidae</taxon>
        <taxon>Scophthalmus</taxon>
    </lineage>
</organism>